<sequence>MRATRRIAAGAAICASCFQTTNAIDLDVTSTGPPLSPSTPVSPKLIPSDSIKAASSKIAYGMMSYYTGNHTGDNPGNLPAPYYWWEAGSMFGTMVEYWYYTNDTSYNPTVTEALLSQVGENKDFMPLNQTKTEGNDDQGFWGMAAMSAAEMKYPDPPGGKVQWLALAQAVFNEMVERWDESTCGGGLRWQIFTFNAGYTYKNSIANGCLFNIAARLARYTGNQTYADWADKTWNWMDRVGLIGDKFEVYDGSSDTENCSSVDHIQFSYNQGIFLFGSAVMYEFTNQSSTWQTRLEGLLNSTDIFFKDGIMYESACETVKTTGTCNTDQQSFKAYLSRWMAATAKLVPAYHDTIMKLLKPSAKAAAAQCSGGTDGMTCGEHWYQPYDGLYGLGQQMSALSVVQSMLIDEAPALATNGNGGTSKGDVDAGKKGDASGPVSKPVTTGDRAGAGILTAMVLSGLLGGTSLAERKIAGAGYFVLPYCTCSSNGLTKPQYGNSSSVMCSYVDYVDSSITFTQPIWVERGSKYVVATGTYGEDFKMTDIAHRTMAPSCWYQAGLKTQVQIRHLKYR</sequence>
<evidence type="ECO:0000256" key="1">
    <source>
        <dbReference type="ARBA" id="ARBA00001452"/>
    </source>
</evidence>
<dbReference type="InterPro" id="IPR014480">
    <property type="entry name" value="Mannan-1_6-alpha_mannosidase"/>
</dbReference>
<keyword evidence="4" id="KW-0732">Signal</keyword>
<dbReference type="Pfam" id="PF03663">
    <property type="entry name" value="Glyco_hydro_76"/>
    <property type="match status" value="1"/>
</dbReference>
<dbReference type="InterPro" id="IPR005198">
    <property type="entry name" value="Glyco_hydro_76"/>
</dbReference>
<evidence type="ECO:0000256" key="3">
    <source>
        <dbReference type="ARBA" id="ARBA00012350"/>
    </source>
</evidence>
<evidence type="ECO:0000256" key="7">
    <source>
        <dbReference type="ARBA" id="ARBA00023295"/>
    </source>
</evidence>
<dbReference type="PANTHER" id="PTHR12145:SF41">
    <property type="entry name" value="MANNAN ENDO-1,6-ALPHA-MANNOSIDASE"/>
    <property type="match status" value="1"/>
</dbReference>
<organism evidence="9 10">
    <name type="scientific">Oculimacula yallundae</name>
    <dbReference type="NCBI Taxonomy" id="86028"/>
    <lineage>
        <taxon>Eukaryota</taxon>
        <taxon>Fungi</taxon>
        <taxon>Dikarya</taxon>
        <taxon>Ascomycota</taxon>
        <taxon>Pezizomycotina</taxon>
        <taxon>Leotiomycetes</taxon>
        <taxon>Helotiales</taxon>
        <taxon>Ploettnerulaceae</taxon>
        <taxon>Oculimacula</taxon>
    </lineage>
</organism>
<reference evidence="9 10" key="1">
    <citation type="journal article" date="2024" name="Commun. Biol.">
        <title>Comparative genomic analysis of thermophilic fungi reveals convergent evolutionary adaptations and gene losses.</title>
        <authorList>
            <person name="Steindorff A.S."/>
            <person name="Aguilar-Pontes M.V."/>
            <person name="Robinson A.J."/>
            <person name="Andreopoulos B."/>
            <person name="LaButti K."/>
            <person name="Kuo A."/>
            <person name="Mondo S."/>
            <person name="Riley R."/>
            <person name="Otillar R."/>
            <person name="Haridas S."/>
            <person name="Lipzen A."/>
            <person name="Grimwood J."/>
            <person name="Schmutz J."/>
            <person name="Clum A."/>
            <person name="Reid I.D."/>
            <person name="Moisan M.C."/>
            <person name="Butler G."/>
            <person name="Nguyen T.T.M."/>
            <person name="Dewar K."/>
            <person name="Conant G."/>
            <person name="Drula E."/>
            <person name="Henrissat B."/>
            <person name="Hansel C."/>
            <person name="Singer S."/>
            <person name="Hutchinson M.I."/>
            <person name="de Vries R.P."/>
            <person name="Natvig D.O."/>
            <person name="Powell A.J."/>
            <person name="Tsang A."/>
            <person name="Grigoriev I.V."/>
        </authorList>
    </citation>
    <scope>NUCLEOTIDE SEQUENCE [LARGE SCALE GENOMIC DNA]</scope>
    <source>
        <strain evidence="9 10">CBS 494.80</strain>
    </source>
</reference>
<keyword evidence="6" id="KW-0325">Glycoprotein</keyword>
<feature type="compositionally biased region" description="Basic and acidic residues" evidence="8">
    <location>
        <begin position="423"/>
        <end position="432"/>
    </location>
</feature>
<dbReference type="EC" id="3.2.1.101" evidence="3"/>
<dbReference type="SUPFAM" id="SSF48208">
    <property type="entry name" value="Six-hairpin glycosidases"/>
    <property type="match status" value="1"/>
</dbReference>
<evidence type="ECO:0000256" key="8">
    <source>
        <dbReference type="SAM" id="MobiDB-lite"/>
    </source>
</evidence>
<comment type="catalytic activity">
    <reaction evidence="1">
        <text>Random hydrolysis of (1-&gt;6)-alpha-D-mannosidic linkages in unbranched (1-&gt;6)-mannans.</text>
        <dbReference type="EC" id="3.2.1.101"/>
    </reaction>
</comment>
<dbReference type="InterPro" id="IPR008928">
    <property type="entry name" value="6-hairpin_glycosidase_sf"/>
</dbReference>
<evidence type="ECO:0000313" key="10">
    <source>
        <dbReference type="Proteomes" id="UP001595075"/>
    </source>
</evidence>
<comment type="similarity">
    <text evidence="2">Belongs to the glycosyl hydrolase 76 family.</text>
</comment>
<evidence type="ECO:0000256" key="4">
    <source>
        <dbReference type="ARBA" id="ARBA00022729"/>
    </source>
</evidence>
<feature type="region of interest" description="Disordered" evidence="8">
    <location>
        <begin position="416"/>
        <end position="440"/>
    </location>
</feature>
<dbReference type="Gene3D" id="1.50.10.20">
    <property type="match status" value="1"/>
</dbReference>
<name>A0ABR4CWP7_9HELO</name>
<evidence type="ECO:0000313" key="9">
    <source>
        <dbReference type="EMBL" id="KAL2074012.1"/>
    </source>
</evidence>
<evidence type="ECO:0000256" key="2">
    <source>
        <dbReference type="ARBA" id="ARBA00009699"/>
    </source>
</evidence>
<evidence type="ECO:0000256" key="6">
    <source>
        <dbReference type="ARBA" id="ARBA00023180"/>
    </source>
</evidence>
<proteinExistence type="inferred from homology"/>
<keyword evidence="5" id="KW-0378">Hydrolase</keyword>
<dbReference type="EMBL" id="JAZHXI010000002">
    <property type="protein sequence ID" value="KAL2074012.1"/>
    <property type="molecule type" value="Genomic_DNA"/>
</dbReference>
<dbReference type="Proteomes" id="UP001595075">
    <property type="component" value="Unassembled WGS sequence"/>
</dbReference>
<gene>
    <name evidence="9" type="ORF">VTL71DRAFT_7790</name>
</gene>
<keyword evidence="10" id="KW-1185">Reference proteome</keyword>
<dbReference type="PANTHER" id="PTHR12145">
    <property type="entry name" value="MANNAN ENDO-1,6-ALPHA-MANNOSIDASE DCW1"/>
    <property type="match status" value="1"/>
</dbReference>
<accession>A0ABR4CWP7</accession>
<keyword evidence="7" id="KW-0326">Glycosidase</keyword>
<comment type="caution">
    <text evidence="9">The sequence shown here is derived from an EMBL/GenBank/DDBJ whole genome shotgun (WGS) entry which is preliminary data.</text>
</comment>
<evidence type="ECO:0000256" key="5">
    <source>
        <dbReference type="ARBA" id="ARBA00022801"/>
    </source>
</evidence>
<protein>
    <recommendedName>
        <fullName evidence="3">mannan endo-1,6-alpha-mannosidase</fullName>
        <ecNumber evidence="3">3.2.1.101</ecNumber>
    </recommendedName>
</protein>